<dbReference type="Proteomes" id="UP000233556">
    <property type="component" value="Unassembled WGS sequence"/>
</dbReference>
<dbReference type="AlphaFoldDB" id="A0A2I0TBT8"/>
<proteinExistence type="predicted"/>
<accession>A0A2I0TBT8</accession>
<reference evidence="2" key="2">
    <citation type="submission" date="2017-12" db="EMBL/GenBank/DDBJ databases">
        <title>Genome sequence of the Bar-tailed Godwit (Limosa lapponica baueri).</title>
        <authorList>
            <person name="Lima N.C.B."/>
            <person name="Parody-Merino A.M."/>
            <person name="Battley P.F."/>
            <person name="Fidler A.E."/>
            <person name="Prosdocimi F."/>
        </authorList>
    </citation>
    <scope>NUCLEOTIDE SEQUENCE [LARGE SCALE GENOMIC DNA]</scope>
</reference>
<protein>
    <recommendedName>
        <fullName evidence="3">Rna-directed dna polymerase from mobile element jockey-like</fullName>
    </recommendedName>
</protein>
<gene>
    <name evidence="1" type="ORF">llap_18436</name>
</gene>
<dbReference type="PANTHER" id="PTHR33332">
    <property type="entry name" value="REVERSE TRANSCRIPTASE DOMAIN-CONTAINING PROTEIN"/>
    <property type="match status" value="1"/>
</dbReference>
<keyword evidence="2" id="KW-1185">Reference proteome</keyword>
<reference evidence="2" key="1">
    <citation type="submission" date="2017-11" db="EMBL/GenBank/DDBJ databases">
        <authorList>
            <person name="Lima N.C."/>
            <person name="Parody-Merino A.M."/>
            <person name="Battley P.F."/>
            <person name="Fidler A.E."/>
            <person name="Prosdocimi F."/>
        </authorList>
    </citation>
    <scope>NUCLEOTIDE SEQUENCE [LARGE SCALE GENOMIC DNA]</scope>
</reference>
<evidence type="ECO:0000313" key="1">
    <source>
        <dbReference type="EMBL" id="PKU31259.1"/>
    </source>
</evidence>
<name>A0A2I0TBT8_LIMLA</name>
<evidence type="ECO:0000313" key="2">
    <source>
        <dbReference type="Proteomes" id="UP000233556"/>
    </source>
</evidence>
<evidence type="ECO:0008006" key="3">
    <source>
        <dbReference type="Google" id="ProtNLM"/>
    </source>
</evidence>
<organism evidence="1 2">
    <name type="scientific">Limosa lapponica baueri</name>
    <dbReference type="NCBI Taxonomy" id="1758121"/>
    <lineage>
        <taxon>Eukaryota</taxon>
        <taxon>Metazoa</taxon>
        <taxon>Chordata</taxon>
        <taxon>Craniata</taxon>
        <taxon>Vertebrata</taxon>
        <taxon>Euteleostomi</taxon>
        <taxon>Archelosauria</taxon>
        <taxon>Archosauria</taxon>
        <taxon>Dinosauria</taxon>
        <taxon>Saurischia</taxon>
        <taxon>Theropoda</taxon>
        <taxon>Coelurosauria</taxon>
        <taxon>Aves</taxon>
        <taxon>Neognathae</taxon>
        <taxon>Neoaves</taxon>
        <taxon>Charadriiformes</taxon>
        <taxon>Scolopacidae</taxon>
        <taxon>Limosa</taxon>
    </lineage>
</organism>
<dbReference type="EMBL" id="KZ513096">
    <property type="protein sequence ID" value="PKU31259.1"/>
    <property type="molecule type" value="Genomic_DNA"/>
</dbReference>
<dbReference type="OrthoDB" id="4034597at2759"/>
<sequence length="149" mass="16952">MGTEYTLKFASDPKLRGQADTRDGCAAIERDLNRLEKWPDRNLLEFNRGECQVLHLGRNNPVHQSRAGDQLAGKELSRRELGVPGERQAEYEAAHAAINVNSILSCIRESIPSKSRKVIIPFHSALVRLHLECCVQFWAQQYKKNIDLE</sequence>